<evidence type="ECO:0000256" key="1">
    <source>
        <dbReference type="ARBA" id="ARBA00000022"/>
    </source>
</evidence>
<comment type="catalytic activity">
    <reaction evidence="2">
        <text>2,5-diamino-6-hydroxy-4-(5-phosphoribosylamino)-pyrimidine + H2O = 2,5,6-triamino-4-hydroxypyrimidine + D-ribose 5-phosphate</text>
        <dbReference type="Rhea" id="RHEA:23436"/>
        <dbReference type="ChEBI" id="CHEBI:15377"/>
        <dbReference type="ChEBI" id="CHEBI:58614"/>
        <dbReference type="ChEBI" id="CHEBI:78346"/>
        <dbReference type="ChEBI" id="CHEBI:137796"/>
    </reaction>
</comment>
<dbReference type="Pfam" id="PF08719">
    <property type="entry name" value="NADAR"/>
    <property type="match status" value="1"/>
</dbReference>
<comment type="catalytic activity">
    <reaction evidence="1">
        <text>5-amino-6-(5-phospho-D-ribosylamino)uracil + H2O = 5,6-diaminouracil + D-ribose 5-phosphate</text>
        <dbReference type="Rhea" id="RHEA:55020"/>
        <dbReference type="ChEBI" id="CHEBI:15377"/>
        <dbReference type="ChEBI" id="CHEBI:46252"/>
        <dbReference type="ChEBI" id="CHEBI:58453"/>
        <dbReference type="ChEBI" id="CHEBI:78346"/>
    </reaction>
</comment>
<dbReference type="InterPro" id="IPR012816">
    <property type="entry name" value="NADAR"/>
</dbReference>
<dbReference type="SUPFAM" id="SSF143990">
    <property type="entry name" value="YbiA-like"/>
    <property type="match status" value="1"/>
</dbReference>
<reference evidence="4 5" key="1">
    <citation type="submission" date="2020-08" db="EMBL/GenBank/DDBJ databases">
        <title>Functional genomics of gut bacteria from endangered species of beetles.</title>
        <authorList>
            <person name="Carlos-Shanley C."/>
        </authorList>
    </citation>
    <scope>NUCLEOTIDE SEQUENCE [LARGE SCALE GENOMIC DNA]</scope>
    <source>
        <strain evidence="4 5">S00179</strain>
    </source>
</reference>
<accession>A0A7W7KE86</accession>
<dbReference type="EMBL" id="JACHLI010000001">
    <property type="protein sequence ID" value="MBB4861207.1"/>
    <property type="molecule type" value="Genomic_DNA"/>
</dbReference>
<evidence type="ECO:0000313" key="5">
    <source>
        <dbReference type="Proteomes" id="UP000566995"/>
    </source>
</evidence>
<organism evidence="4 5">
    <name type="scientific">Pseudomonas nitroreducens</name>
    <dbReference type="NCBI Taxonomy" id="46680"/>
    <lineage>
        <taxon>Bacteria</taxon>
        <taxon>Pseudomonadati</taxon>
        <taxon>Pseudomonadota</taxon>
        <taxon>Gammaproteobacteria</taxon>
        <taxon>Pseudomonadales</taxon>
        <taxon>Pseudomonadaceae</taxon>
        <taxon>Pseudomonas</taxon>
    </lineage>
</organism>
<comment type="caution">
    <text evidence="4">The sequence shown here is derived from an EMBL/GenBank/DDBJ whole genome shotgun (WGS) entry which is preliminary data.</text>
</comment>
<dbReference type="CDD" id="cd15457">
    <property type="entry name" value="NADAR"/>
    <property type="match status" value="1"/>
</dbReference>
<evidence type="ECO:0000259" key="3">
    <source>
        <dbReference type="Pfam" id="PF08719"/>
    </source>
</evidence>
<dbReference type="Gene3D" id="1.10.357.40">
    <property type="entry name" value="YbiA-like"/>
    <property type="match status" value="1"/>
</dbReference>
<evidence type="ECO:0000313" key="4">
    <source>
        <dbReference type="EMBL" id="MBB4861207.1"/>
    </source>
</evidence>
<protein>
    <submittedName>
        <fullName evidence="4">RibA/ribD-fused uncharacterized protein</fullName>
    </submittedName>
</protein>
<dbReference type="Proteomes" id="UP000566995">
    <property type="component" value="Unassembled WGS sequence"/>
</dbReference>
<gene>
    <name evidence="4" type="ORF">HNP46_000018</name>
</gene>
<dbReference type="NCBIfam" id="TIGR02464">
    <property type="entry name" value="ribofla_fusion"/>
    <property type="match status" value="1"/>
</dbReference>
<sequence>MKVAGGFTFFFTADDPFSNWYKRDFYVRDVKFPNGECAMMYSKAMLFGDKEVAAKILAAKTAKEQKALGRTCKFDQAIWDARCVPMMTAILYHKFTQHKDLETLLLSTAGTELVEASPYDKIWGIGLSEDDPRSLDKSQWRGKNLLGQVLMNVRQRILDMQLKKDDEELVYGQP</sequence>
<dbReference type="InterPro" id="IPR037238">
    <property type="entry name" value="YbiA-like_sf"/>
</dbReference>
<name>A0A7W7KE86_PSENT</name>
<dbReference type="RefSeq" id="WP_184585487.1">
    <property type="nucleotide sequence ID" value="NZ_JACHLI010000001.1"/>
</dbReference>
<proteinExistence type="predicted"/>
<evidence type="ECO:0000256" key="2">
    <source>
        <dbReference type="ARBA" id="ARBA00000751"/>
    </source>
</evidence>
<feature type="domain" description="NADAR" evidence="3">
    <location>
        <begin position="14"/>
        <end position="157"/>
    </location>
</feature>
<dbReference type="AlphaFoldDB" id="A0A7W7KE86"/>